<sequence length="401" mass="43366">MTVPTSARSVSAYAELMPSVRQISVAATLPSPADPTTKAEVIDNGRFLRICHQNNASTLALPAVVYDAFPLATPSPGSLDLNWRLPLAPGESEVPQLALESYALPWSSSDIKVASPIQCRACDEAIVPAGRIQVWKDLPSENWAEMMEFWHCHKPHDHEHNDDESLTKRGYGASTSIACPPSTGFVDLSSMVFSESDCRNILYSATTFDAGVDSSALALDSAPSSKLLRVFCQGCRADVGLYRVAASSVSLYKWQIRCDTISSGALPTSTECLSGSLITSISRSGSAKSIVMPHVPTAQAGQGSSEQVLHLWVLNSSLKYSSSSVPGKQAAIKVFYKDVDVESAYKLMESMNSDIQEINFPSAAIASVREQLHSSTLLLPRQMRSFQGWNVGLLARWDSES</sequence>
<name>A0A8K0T8E8_9HYPO</name>
<dbReference type="GO" id="GO:0031624">
    <property type="term" value="F:ubiquitin conjugating enzyme binding"/>
    <property type="evidence" value="ECO:0007669"/>
    <property type="project" value="TreeGrafter"/>
</dbReference>
<evidence type="ECO:0000313" key="1">
    <source>
        <dbReference type="EMBL" id="KAH7329079.1"/>
    </source>
</evidence>
<dbReference type="AlphaFoldDB" id="A0A8K0T8E8"/>
<dbReference type="EMBL" id="JAGPNK010000001">
    <property type="protein sequence ID" value="KAH7329079.1"/>
    <property type="molecule type" value="Genomic_DNA"/>
</dbReference>
<dbReference type="GO" id="GO:0006513">
    <property type="term" value="P:protein monoubiquitination"/>
    <property type="evidence" value="ECO:0007669"/>
    <property type="project" value="TreeGrafter"/>
</dbReference>
<dbReference type="GO" id="GO:0005829">
    <property type="term" value="C:cytosol"/>
    <property type="evidence" value="ECO:0007669"/>
    <property type="project" value="TreeGrafter"/>
</dbReference>
<evidence type="ECO:0000313" key="2">
    <source>
        <dbReference type="Proteomes" id="UP000813444"/>
    </source>
</evidence>
<keyword evidence="2" id="KW-1185">Reference proteome</keyword>
<dbReference type="GO" id="GO:0061630">
    <property type="term" value="F:ubiquitin protein ligase activity"/>
    <property type="evidence" value="ECO:0007669"/>
    <property type="project" value="TreeGrafter"/>
</dbReference>
<accession>A0A8K0T8E8</accession>
<organism evidence="1 2">
    <name type="scientific">Stachybotrys elegans</name>
    <dbReference type="NCBI Taxonomy" id="80388"/>
    <lineage>
        <taxon>Eukaryota</taxon>
        <taxon>Fungi</taxon>
        <taxon>Dikarya</taxon>
        <taxon>Ascomycota</taxon>
        <taxon>Pezizomycotina</taxon>
        <taxon>Sordariomycetes</taxon>
        <taxon>Hypocreomycetidae</taxon>
        <taxon>Hypocreales</taxon>
        <taxon>Stachybotryaceae</taxon>
        <taxon>Stachybotrys</taxon>
    </lineage>
</organism>
<dbReference type="GO" id="GO:0005634">
    <property type="term" value="C:nucleus"/>
    <property type="evidence" value="ECO:0007669"/>
    <property type="project" value="TreeGrafter"/>
</dbReference>
<dbReference type="OrthoDB" id="66510at2759"/>
<proteinExistence type="predicted"/>
<dbReference type="GO" id="GO:0030332">
    <property type="term" value="F:cyclin binding"/>
    <property type="evidence" value="ECO:0007669"/>
    <property type="project" value="TreeGrafter"/>
</dbReference>
<dbReference type="GO" id="GO:0000209">
    <property type="term" value="P:protein polyubiquitination"/>
    <property type="evidence" value="ECO:0007669"/>
    <property type="project" value="TreeGrafter"/>
</dbReference>
<dbReference type="GO" id="GO:0000151">
    <property type="term" value="C:ubiquitin ligase complex"/>
    <property type="evidence" value="ECO:0007669"/>
    <property type="project" value="TreeGrafter"/>
</dbReference>
<dbReference type="GO" id="GO:0051865">
    <property type="term" value="P:protein autoubiquitination"/>
    <property type="evidence" value="ECO:0007669"/>
    <property type="project" value="TreeGrafter"/>
</dbReference>
<gene>
    <name evidence="1" type="ORF">B0I35DRAFT_419250</name>
</gene>
<protein>
    <submittedName>
        <fullName evidence="1">Ubiquitin-conjugating enzyme E2-binding protein</fullName>
    </submittedName>
</protein>
<comment type="caution">
    <text evidence="1">The sequence shown here is derived from an EMBL/GenBank/DDBJ whole genome shotgun (WGS) entry which is preliminary data.</text>
</comment>
<dbReference type="PANTHER" id="PTHR31531:SF2">
    <property type="entry name" value="E3 UBIQUITIN-PROTEIN LIGASE E3D"/>
    <property type="match status" value="1"/>
</dbReference>
<dbReference type="InterPro" id="IPR019193">
    <property type="entry name" value="UBQ-conj_enz_E2-bd_prot"/>
</dbReference>
<dbReference type="Pfam" id="PF09814">
    <property type="entry name" value="HECT_2"/>
    <property type="match status" value="1"/>
</dbReference>
<reference evidence="1" key="1">
    <citation type="journal article" date="2021" name="Nat. Commun.">
        <title>Genetic determinants of endophytism in the Arabidopsis root mycobiome.</title>
        <authorList>
            <person name="Mesny F."/>
            <person name="Miyauchi S."/>
            <person name="Thiergart T."/>
            <person name="Pickel B."/>
            <person name="Atanasova L."/>
            <person name="Karlsson M."/>
            <person name="Huettel B."/>
            <person name="Barry K.W."/>
            <person name="Haridas S."/>
            <person name="Chen C."/>
            <person name="Bauer D."/>
            <person name="Andreopoulos W."/>
            <person name="Pangilinan J."/>
            <person name="LaButti K."/>
            <person name="Riley R."/>
            <person name="Lipzen A."/>
            <person name="Clum A."/>
            <person name="Drula E."/>
            <person name="Henrissat B."/>
            <person name="Kohler A."/>
            <person name="Grigoriev I.V."/>
            <person name="Martin F.M."/>
            <person name="Hacquard S."/>
        </authorList>
    </citation>
    <scope>NUCLEOTIDE SEQUENCE</scope>
    <source>
        <strain evidence="1">MPI-CAGE-CH-0235</strain>
    </source>
</reference>
<dbReference type="Proteomes" id="UP000813444">
    <property type="component" value="Unassembled WGS sequence"/>
</dbReference>
<dbReference type="PANTHER" id="PTHR31531">
    <property type="entry name" value="E3 UBIQUITIN-PROTEIN LIGASE E3D FAMILY MEMBER"/>
    <property type="match status" value="1"/>
</dbReference>
<dbReference type="GO" id="GO:0043161">
    <property type="term" value="P:proteasome-mediated ubiquitin-dependent protein catabolic process"/>
    <property type="evidence" value="ECO:0007669"/>
    <property type="project" value="TreeGrafter"/>
</dbReference>